<dbReference type="AlphaFoldDB" id="A0A9P6PXV3"/>
<dbReference type="EMBL" id="JAAAJA010000356">
    <property type="protein sequence ID" value="KAG0255317.1"/>
    <property type="molecule type" value="Genomic_DNA"/>
</dbReference>
<sequence>MDVAHSIVKRALPKFATPANSVIYPDGFPAEEKKVTRACREKSRAGTLILAHG</sequence>
<evidence type="ECO:0000313" key="2">
    <source>
        <dbReference type="Proteomes" id="UP000726737"/>
    </source>
</evidence>
<name>A0A9P6PXV3_9FUNG</name>
<organism evidence="1 2">
    <name type="scientific">Mortierella polycephala</name>
    <dbReference type="NCBI Taxonomy" id="41804"/>
    <lineage>
        <taxon>Eukaryota</taxon>
        <taxon>Fungi</taxon>
        <taxon>Fungi incertae sedis</taxon>
        <taxon>Mucoromycota</taxon>
        <taxon>Mortierellomycotina</taxon>
        <taxon>Mortierellomycetes</taxon>
        <taxon>Mortierellales</taxon>
        <taxon>Mortierellaceae</taxon>
        <taxon>Mortierella</taxon>
    </lineage>
</organism>
<accession>A0A9P6PXV3</accession>
<reference evidence="1" key="1">
    <citation type="journal article" date="2020" name="Fungal Divers.">
        <title>Resolving the Mortierellaceae phylogeny through synthesis of multi-gene phylogenetics and phylogenomics.</title>
        <authorList>
            <person name="Vandepol N."/>
            <person name="Liber J."/>
            <person name="Desiro A."/>
            <person name="Na H."/>
            <person name="Kennedy M."/>
            <person name="Barry K."/>
            <person name="Grigoriev I.V."/>
            <person name="Miller A.N."/>
            <person name="O'Donnell K."/>
            <person name="Stajich J.E."/>
            <person name="Bonito G."/>
        </authorList>
    </citation>
    <scope>NUCLEOTIDE SEQUENCE</scope>
    <source>
        <strain evidence="1">KOD948</strain>
    </source>
</reference>
<evidence type="ECO:0000313" key="1">
    <source>
        <dbReference type="EMBL" id="KAG0255317.1"/>
    </source>
</evidence>
<proteinExistence type="predicted"/>
<gene>
    <name evidence="1" type="ORF">BG011_005209</name>
</gene>
<dbReference type="Proteomes" id="UP000726737">
    <property type="component" value="Unassembled WGS sequence"/>
</dbReference>
<feature type="non-terminal residue" evidence="1">
    <location>
        <position position="53"/>
    </location>
</feature>
<keyword evidence="2" id="KW-1185">Reference proteome</keyword>
<protein>
    <submittedName>
        <fullName evidence="1">Uncharacterized protein</fullName>
    </submittedName>
</protein>
<comment type="caution">
    <text evidence="1">The sequence shown here is derived from an EMBL/GenBank/DDBJ whole genome shotgun (WGS) entry which is preliminary data.</text>
</comment>